<name>A0A672Q9W4_SINGR</name>
<dbReference type="GO" id="GO:0005524">
    <property type="term" value="F:ATP binding"/>
    <property type="evidence" value="ECO:0007669"/>
    <property type="project" value="UniProtKB-KW"/>
</dbReference>
<dbReference type="FunFam" id="3.30.420.40:FF:000171">
    <property type="entry name" value="Heat shock 70 kDa protein 4"/>
    <property type="match status" value="1"/>
</dbReference>
<organism evidence="4 5">
    <name type="scientific">Sinocyclocheilus grahami</name>
    <name type="common">Dianchi golden-line fish</name>
    <name type="synonym">Barbus grahami</name>
    <dbReference type="NCBI Taxonomy" id="75366"/>
    <lineage>
        <taxon>Eukaryota</taxon>
        <taxon>Metazoa</taxon>
        <taxon>Chordata</taxon>
        <taxon>Craniata</taxon>
        <taxon>Vertebrata</taxon>
        <taxon>Euteleostomi</taxon>
        <taxon>Actinopterygii</taxon>
        <taxon>Neopterygii</taxon>
        <taxon>Teleostei</taxon>
        <taxon>Ostariophysi</taxon>
        <taxon>Cypriniformes</taxon>
        <taxon>Cyprinidae</taxon>
        <taxon>Cyprininae</taxon>
        <taxon>Sinocyclocheilus</taxon>
    </lineage>
</organism>
<reference evidence="4" key="1">
    <citation type="submission" date="2025-08" db="UniProtKB">
        <authorList>
            <consortium name="Ensembl"/>
        </authorList>
    </citation>
    <scope>IDENTIFICATION</scope>
</reference>
<comment type="similarity">
    <text evidence="1">Belongs to the heat shock protein 70 family.</text>
</comment>
<dbReference type="Pfam" id="PF00012">
    <property type="entry name" value="HSP70"/>
    <property type="match status" value="1"/>
</dbReference>
<dbReference type="InParanoid" id="A0A672Q9W4"/>
<dbReference type="GO" id="GO:0140662">
    <property type="term" value="F:ATP-dependent protein folding chaperone"/>
    <property type="evidence" value="ECO:0007669"/>
    <property type="project" value="InterPro"/>
</dbReference>
<keyword evidence="5" id="KW-1185">Reference proteome</keyword>
<reference evidence="4" key="2">
    <citation type="submission" date="2025-09" db="UniProtKB">
        <authorList>
            <consortium name="Ensembl"/>
        </authorList>
    </citation>
    <scope>IDENTIFICATION</scope>
</reference>
<sequence>VAVVGFDVGLLYCCIAVVKGGGIETVSNEFTELLSFNAKNRTIGNAAKRQVGFPDHSVQAEKASLPYDLVPLNDGKVGVKVNTVPLSIMMLSPGGKKSV</sequence>
<dbReference type="AlphaFoldDB" id="A0A672Q9W4"/>
<dbReference type="InterPro" id="IPR043129">
    <property type="entry name" value="ATPase_NBD"/>
</dbReference>
<protein>
    <submittedName>
        <fullName evidence="4">Uncharacterized protein</fullName>
    </submittedName>
</protein>
<keyword evidence="3" id="KW-0067">ATP-binding</keyword>
<dbReference type="Ensembl" id="ENSSGRT00000076808.1">
    <property type="protein sequence ID" value="ENSSGRP00000072119.1"/>
    <property type="gene ID" value="ENSSGRG00000036809.1"/>
</dbReference>
<evidence type="ECO:0000256" key="3">
    <source>
        <dbReference type="ARBA" id="ARBA00022840"/>
    </source>
</evidence>
<evidence type="ECO:0000313" key="5">
    <source>
        <dbReference type="Proteomes" id="UP000472262"/>
    </source>
</evidence>
<proteinExistence type="inferred from homology"/>
<evidence type="ECO:0000256" key="2">
    <source>
        <dbReference type="ARBA" id="ARBA00022741"/>
    </source>
</evidence>
<evidence type="ECO:0000313" key="4">
    <source>
        <dbReference type="Ensembl" id="ENSSGRP00000072119.1"/>
    </source>
</evidence>
<dbReference type="Proteomes" id="UP000472262">
    <property type="component" value="Unassembled WGS sequence"/>
</dbReference>
<evidence type="ECO:0000256" key="1">
    <source>
        <dbReference type="ARBA" id="ARBA00007381"/>
    </source>
</evidence>
<accession>A0A672Q9W4</accession>
<dbReference type="InterPro" id="IPR013126">
    <property type="entry name" value="Hsp_70_fam"/>
</dbReference>
<dbReference type="SUPFAM" id="SSF53067">
    <property type="entry name" value="Actin-like ATPase domain"/>
    <property type="match status" value="1"/>
</dbReference>
<keyword evidence="2" id="KW-0547">Nucleotide-binding</keyword>
<dbReference type="Gene3D" id="3.30.420.40">
    <property type="match status" value="1"/>
</dbReference>